<reference evidence="2" key="2">
    <citation type="submission" date="2020-09" db="EMBL/GenBank/DDBJ databases">
        <authorList>
            <person name="Sun Q."/>
            <person name="Kim S."/>
        </authorList>
    </citation>
    <scope>NUCLEOTIDE SEQUENCE</scope>
    <source>
        <strain evidence="2">KCTC 12870</strain>
    </source>
</reference>
<dbReference type="AlphaFoldDB" id="A0A8J3DGS8"/>
<comment type="caution">
    <text evidence="2">The sequence shown here is derived from an EMBL/GenBank/DDBJ whole genome shotgun (WGS) entry which is preliminary data.</text>
</comment>
<accession>A0A8J3DGS8</accession>
<keyword evidence="3" id="KW-1185">Reference proteome</keyword>
<dbReference type="Proteomes" id="UP000642829">
    <property type="component" value="Unassembled WGS sequence"/>
</dbReference>
<evidence type="ECO:0000313" key="2">
    <source>
        <dbReference type="EMBL" id="GHC05399.1"/>
    </source>
</evidence>
<evidence type="ECO:0000313" key="3">
    <source>
        <dbReference type="Proteomes" id="UP000642829"/>
    </source>
</evidence>
<evidence type="ECO:0000256" key="1">
    <source>
        <dbReference type="SAM" id="MobiDB-lite"/>
    </source>
</evidence>
<proteinExistence type="predicted"/>
<name>A0A8J3DGS8_9BACT</name>
<protein>
    <recommendedName>
        <fullName evidence="4">Verru_Chthon cassette protein A</fullName>
    </recommendedName>
</protein>
<dbReference type="EMBL" id="BMXG01000014">
    <property type="protein sequence ID" value="GHC05399.1"/>
    <property type="molecule type" value="Genomic_DNA"/>
</dbReference>
<evidence type="ECO:0008006" key="4">
    <source>
        <dbReference type="Google" id="ProtNLM"/>
    </source>
</evidence>
<reference evidence="2" key="1">
    <citation type="journal article" date="2014" name="Int. J. Syst. Evol. Microbiol.">
        <title>Complete genome sequence of Corynebacterium casei LMG S-19264T (=DSM 44701T), isolated from a smear-ripened cheese.</title>
        <authorList>
            <consortium name="US DOE Joint Genome Institute (JGI-PGF)"/>
            <person name="Walter F."/>
            <person name="Albersmeier A."/>
            <person name="Kalinowski J."/>
            <person name="Ruckert C."/>
        </authorList>
    </citation>
    <scope>NUCLEOTIDE SEQUENCE</scope>
    <source>
        <strain evidence="2">KCTC 12870</strain>
    </source>
</reference>
<feature type="region of interest" description="Disordered" evidence="1">
    <location>
        <begin position="770"/>
        <end position="795"/>
    </location>
</feature>
<organism evidence="2 3">
    <name type="scientific">Cerasicoccus arenae</name>
    <dbReference type="NCBI Taxonomy" id="424488"/>
    <lineage>
        <taxon>Bacteria</taxon>
        <taxon>Pseudomonadati</taxon>
        <taxon>Verrucomicrobiota</taxon>
        <taxon>Opitutia</taxon>
        <taxon>Puniceicoccales</taxon>
        <taxon>Cerasicoccaceae</taxon>
        <taxon>Cerasicoccus</taxon>
    </lineage>
</organism>
<sequence length="1234" mass="134860">MGFMVVLLLSMTTMLSVEVQTAGHTHKIARAKQNAILALNVAIAELQRTTGPDQRVTAPANLQLTDSAISPHWIGVYAHALTPSYELIPGNIADELTDSTLVNSQGSSAKLLTWLVSGNAPNNSWPEFQPTGQLADPSVNVELSFTPDASISNLSQDSPANASDIQIQDANGANHPGRILVGGGAVHDLEDYVVAPMVTLESEPNDSMINSYAWWVSDENVKARANLAIETDPNSISNAFISSSRNAIELMSQGASDGALDEPRIDELYDPSGGVERALGLGDLAMLSTDPSNFSLIEKRRFHDISLHSTSLLTDSFAGGLKRDLSTLLDDTYTPSANDPTVDSNRLWTPHQEDTTGYGIPTWGHLRSFAHTRVPNSRTLDAQLPVFDKLISDDHVGVSPILTYFSLGMGFSASGVNSGADIEMNLYPLVVLWNPYNFTIKAPSYDAHGANYEVGMLLSLSLEAKIGIDIFDPGSVTQGEGAETVTEEYIWRNIGNIDLRKNIEKSLDDPNDKDFEYIRFSLDCPDIPPGQSLIFSIPHSDRGKAYDSHVVLKNIEPEPDAFVSLPVATLDKDFTATTLFRVGPRFSVNSEGVPTTSLSATLLSGGDGGLFTYLGMPREDRTVAYSKDNAMDFNPSNPDLSWYQTQQSITWDNAIVQDMPNESVLVQVTEGGKKVDRIFKPEEINGGNPISAIQTPATLSSDPSISYVIMTHALFSGGGNNAQYNANQFMFPTRWIAQGSMRATRTGRTRRDQNYLPLYIATAGSEGNSSAWQKFANDEGSESNRTSAGSGHDWGSSGPVDVTLFEFLPEDQPLLSIGQLQHANLSLIGAYPSYPIGNSLADYRLHEKSPSGAILPPSQYELARTDSVSGNTLLKADQIAYYDISFLLNRTLWDAYFVSSVPQNGNLPDKLPNSRMSHTGNEANLRDPDKAAAELSLVGGFNINSTSEQAWRAILGGDRGLQYNPETGNYSTNQSLQAAFPRFARPTADDSWVDPWEGYRSLTDEETAQLARNIVTEIKNRGPFISLSDFINRRLVDNPSTDDSGVEDAPYEHEDLRGVIQAALDRTWSSTDPDSKANGDSAAYPANDGADDFWKDDPLLGHPYNNTKHQFGSGSKYVYNLQRMQGGDTERSPYSNRSAFSPKYVTQADVLSTIGASLTARSDTFTIRAYGEVTSAFTSNDRVGAWCEAVVQRTAEYVDNQTDNPEDRPTSVVNQHFGRRYKLISFRWLEPSEI</sequence>
<gene>
    <name evidence="2" type="ORF">GCM10007047_22870</name>
</gene>